<dbReference type="PANTHER" id="PTHR45709">
    <property type="entry name" value="LARGE SUBUNIT GTPASE 1 HOMOLOG-RELATED"/>
    <property type="match status" value="1"/>
</dbReference>
<dbReference type="SUPFAM" id="SSF52540">
    <property type="entry name" value="P-loop containing nucleoside triphosphate hydrolases"/>
    <property type="match status" value="1"/>
</dbReference>
<feature type="non-terminal residue" evidence="9">
    <location>
        <position position="503"/>
    </location>
</feature>
<dbReference type="InterPro" id="IPR027417">
    <property type="entry name" value="P-loop_NTPase"/>
</dbReference>
<dbReference type="InterPro" id="IPR030378">
    <property type="entry name" value="G_CP_dom"/>
</dbReference>
<evidence type="ECO:0000256" key="6">
    <source>
        <dbReference type="ARBA" id="ARBA00040145"/>
    </source>
</evidence>
<dbReference type="GO" id="GO:0000054">
    <property type="term" value="P:ribosomal subunit export from nucleus"/>
    <property type="evidence" value="ECO:0007669"/>
    <property type="project" value="TreeGrafter"/>
</dbReference>
<dbReference type="PANTHER" id="PTHR45709:SF2">
    <property type="entry name" value="LARGE SUBUNIT GTPASE 1 HOMOLOG"/>
    <property type="match status" value="1"/>
</dbReference>
<dbReference type="GO" id="GO:0005829">
    <property type="term" value="C:cytosol"/>
    <property type="evidence" value="ECO:0007669"/>
    <property type="project" value="TreeGrafter"/>
</dbReference>
<evidence type="ECO:0000256" key="7">
    <source>
        <dbReference type="SAM" id="MobiDB-lite"/>
    </source>
</evidence>
<evidence type="ECO:0000256" key="5">
    <source>
        <dbReference type="ARBA" id="ARBA00023134"/>
    </source>
</evidence>
<name>A0A443SMT3_9ACAR</name>
<evidence type="ECO:0000256" key="3">
    <source>
        <dbReference type="ARBA" id="ARBA00022741"/>
    </source>
</evidence>
<dbReference type="CDD" id="cd01857">
    <property type="entry name" value="HSR1_MMR1"/>
    <property type="match status" value="1"/>
</dbReference>
<dbReference type="GO" id="GO:0005525">
    <property type="term" value="F:GTP binding"/>
    <property type="evidence" value="ECO:0007669"/>
    <property type="project" value="UniProtKB-KW"/>
</dbReference>
<dbReference type="GO" id="GO:0003924">
    <property type="term" value="F:GTPase activity"/>
    <property type="evidence" value="ECO:0007669"/>
    <property type="project" value="InterPro"/>
</dbReference>
<keyword evidence="2" id="KW-0963">Cytoplasm</keyword>
<evidence type="ECO:0000256" key="1">
    <source>
        <dbReference type="ARBA" id="ARBA00004496"/>
    </source>
</evidence>
<dbReference type="OrthoDB" id="61815at2759"/>
<comment type="subcellular location">
    <subcellularLocation>
        <location evidence="1">Cytoplasm</location>
    </subcellularLocation>
</comment>
<keyword evidence="3" id="KW-0547">Nucleotide-binding</keyword>
<comment type="caution">
    <text evidence="9">The sequence shown here is derived from an EMBL/GenBank/DDBJ whole genome shotgun (WGS) entry which is preliminary data.</text>
</comment>
<feature type="region of interest" description="Disordered" evidence="7">
    <location>
        <begin position="165"/>
        <end position="198"/>
    </location>
</feature>
<accession>A0A443SMT3</accession>
<dbReference type="AlphaFoldDB" id="A0A443SMT3"/>
<dbReference type="InterPro" id="IPR043358">
    <property type="entry name" value="GNL1-like"/>
</dbReference>
<sequence length="503" mass="57958">RENIKLVDPRKTGASSSDLLGTTEVKPVLCVPRRPIWDKDTSPELLAEREYQSFLDWRRELAILEEKENAVLTPFERNIEFWRQLWRVLERSDVLVQIVDARNPLLFYCEDLVRYVSELSSKKRCIILLNKSDFLNDEQREHWLHYFTRLNITVAFFSAIQEPQHNEEHHTQNEEVDSSEESDSDENNSKMNRDLKTESNKDISTALNEVSLTVNAPKVLRNNELIAFFKSLKCENENRLTVGFVGYPNVGKSSTINAILQSKKVSVSATPGKTKHFQTIEIDEELCLCDCPGLVFPKMLSSKAEMIINGILPVDQMTDCRPPIALIVSLIPKHIFETTYSILIPENETEKPLNAEQLLNVYGLMRGFMTQRGLPDNARAARYIIKDFLNGRLLYCFAPPNVDQKIFHTFPPKPENLDKCYENISSKQKKLMKLTSDVSEAEFDANFFKNRNAGIHAKGVQKYGVYYNQLNSTTGEPCLPPKKHFNRKKKEKLRKVYGYLDVK</sequence>
<dbReference type="InterPro" id="IPR023179">
    <property type="entry name" value="GTP-bd_ortho_bundle_sf"/>
</dbReference>
<proteinExistence type="predicted"/>
<dbReference type="InterPro" id="IPR006073">
    <property type="entry name" value="GTP-bd"/>
</dbReference>
<gene>
    <name evidence="9" type="ORF">B4U80_05750</name>
</gene>
<dbReference type="Proteomes" id="UP000288716">
    <property type="component" value="Unassembled WGS sequence"/>
</dbReference>
<evidence type="ECO:0000313" key="10">
    <source>
        <dbReference type="Proteomes" id="UP000288716"/>
    </source>
</evidence>
<dbReference type="PROSITE" id="PS51721">
    <property type="entry name" value="G_CP"/>
    <property type="match status" value="1"/>
</dbReference>
<dbReference type="Gene3D" id="1.10.1580.10">
    <property type="match status" value="1"/>
</dbReference>
<dbReference type="Pfam" id="PF01926">
    <property type="entry name" value="MMR_HSR1"/>
    <property type="match status" value="1"/>
</dbReference>
<evidence type="ECO:0000313" key="9">
    <source>
        <dbReference type="EMBL" id="RWS28841.1"/>
    </source>
</evidence>
<dbReference type="EMBL" id="NCKV01001187">
    <property type="protein sequence ID" value="RWS28841.1"/>
    <property type="molecule type" value="Genomic_DNA"/>
</dbReference>
<protein>
    <recommendedName>
        <fullName evidence="6">Large subunit GTPase 1 homolog</fullName>
    </recommendedName>
</protein>
<feature type="non-terminal residue" evidence="9">
    <location>
        <position position="1"/>
    </location>
</feature>
<dbReference type="Gene3D" id="3.40.50.300">
    <property type="entry name" value="P-loop containing nucleotide triphosphate hydrolases"/>
    <property type="match status" value="1"/>
</dbReference>
<dbReference type="STRING" id="299467.A0A443SMT3"/>
<dbReference type="VEuPathDB" id="VectorBase:LDEU003199"/>
<feature type="compositionally biased region" description="Basic and acidic residues" evidence="7">
    <location>
        <begin position="187"/>
        <end position="198"/>
    </location>
</feature>
<evidence type="ECO:0000256" key="2">
    <source>
        <dbReference type="ARBA" id="ARBA00022490"/>
    </source>
</evidence>
<evidence type="ECO:0000256" key="4">
    <source>
        <dbReference type="ARBA" id="ARBA00022801"/>
    </source>
</evidence>
<organism evidence="9 10">
    <name type="scientific">Leptotrombidium deliense</name>
    <dbReference type="NCBI Taxonomy" id="299467"/>
    <lineage>
        <taxon>Eukaryota</taxon>
        <taxon>Metazoa</taxon>
        <taxon>Ecdysozoa</taxon>
        <taxon>Arthropoda</taxon>
        <taxon>Chelicerata</taxon>
        <taxon>Arachnida</taxon>
        <taxon>Acari</taxon>
        <taxon>Acariformes</taxon>
        <taxon>Trombidiformes</taxon>
        <taxon>Prostigmata</taxon>
        <taxon>Anystina</taxon>
        <taxon>Parasitengona</taxon>
        <taxon>Trombiculoidea</taxon>
        <taxon>Trombiculidae</taxon>
        <taxon>Leptotrombidium</taxon>
    </lineage>
</organism>
<keyword evidence="5" id="KW-0342">GTP-binding</keyword>
<evidence type="ECO:0000259" key="8">
    <source>
        <dbReference type="PROSITE" id="PS51721"/>
    </source>
</evidence>
<feature type="domain" description="CP-type G" evidence="8">
    <location>
        <begin position="82"/>
        <end position="297"/>
    </location>
</feature>
<feature type="compositionally biased region" description="Acidic residues" evidence="7">
    <location>
        <begin position="174"/>
        <end position="186"/>
    </location>
</feature>
<keyword evidence="10" id="KW-1185">Reference proteome</keyword>
<reference evidence="9 10" key="1">
    <citation type="journal article" date="2018" name="Gigascience">
        <title>Genomes of trombidid mites reveal novel predicted allergens and laterally-transferred genes associated with secondary metabolism.</title>
        <authorList>
            <person name="Dong X."/>
            <person name="Chaisiri K."/>
            <person name="Xia D."/>
            <person name="Armstrong S.D."/>
            <person name="Fang Y."/>
            <person name="Donnelly M.J."/>
            <person name="Kadowaki T."/>
            <person name="McGarry J.W."/>
            <person name="Darby A.C."/>
            <person name="Makepeace B.L."/>
        </authorList>
    </citation>
    <scope>NUCLEOTIDE SEQUENCE [LARGE SCALE GENOMIC DNA]</scope>
    <source>
        <strain evidence="9">UoL-UT</strain>
    </source>
</reference>
<keyword evidence="4" id="KW-0378">Hydrolase</keyword>